<dbReference type="AlphaFoldDB" id="A0A8H6DRE8"/>
<dbReference type="Proteomes" id="UP000624244">
    <property type="component" value="Unassembled WGS sequence"/>
</dbReference>
<sequence>MPHLPGVSKHRRTSLTSSRSSSIDETRRHDGGEDVTKEDETIIDPEQGNSASSENAARLAVTLGTG</sequence>
<reference evidence="2" key="1">
    <citation type="submission" date="2019-11" db="EMBL/GenBank/DDBJ databases">
        <title>Bipolaris sorokiniana Genome sequencing.</title>
        <authorList>
            <person name="Wang H."/>
        </authorList>
    </citation>
    <scope>NUCLEOTIDE SEQUENCE</scope>
</reference>
<organism evidence="2 3">
    <name type="scientific">Cochliobolus sativus</name>
    <name type="common">Common root rot and spot blotch fungus</name>
    <name type="synonym">Bipolaris sorokiniana</name>
    <dbReference type="NCBI Taxonomy" id="45130"/>
    <lineage>
        <taxon>Eukaryota</taxon>
        <taxon>Fungi</taxon>
        <taxon>Dikarya</taxon>
        <taxon>Ascomycota</taxon>
        <taxon>Pezizomycotina</taxon>
        <taxon>Dothideomycetes</taxon>
        <taxon>Pleosporomycetidae</taxon>
        <taxon>Pleosporales</taxon>
        <taxon>Pleosporineae</taxon>
        <taxon>Pleosporaceae</taxon>
        <taxon>Bipolaris</taxon>
    </lineage>
</organism>
<feature type="compositionally biased region" description="Basic and acidic residues" evidence="1">
    <location>
        <begin position="22"/>
        <end position="40"/>
    </location>
</feature>
<dbReference type="EMBL" id="WNKQ01000020">
    <property type="protein sequence ID" value="KAF5845058.1"/>
    <property type="molecule type" value="Genomic_DNA"/>
</dbReference>
<evidence type="ECO:0000313" key="3">
    <source>
        <dbReference type="Proteomes" id="UP000624244"/>
    </source>
</evidence>
<evidence type="ECO:0000256" key="1">
    <source>
        <dbReference type="SAM" id="MobiDB-lite"/>
    </source>
</evidence>
<gene>
    <name evidence="2" type="ORF">GGP41_001159</name>
</gene>
<feature type="region of interest" description="Disordered" evidence="1">
    <location>
        <begin position="1"/>
        <end position="56"/>
    </location>
</feature>
<protein>
    <submittedName>
        <fullName evidence="2">Uncharacterized protein</fullName>
    </submittedName>
</protein>
<proteinExistence type="predicted"/>
<evidence type="ECO:0000313" key="2">
    <source>
        <dbReference type="EMBL" id="KAF5845058.1"/>
    </source>
</evidence>
<name>A0A8H6DRE8_COCSA</name>
<accession>A0A8H6DRE8</accession>
<comment type="caution">
    <text evidence="2">The sequence shown here is derived from an EMBL/GenBank/DDBJ whole genome shotgun (WGS) entry which is preliminary data.</text>
</comment>